<dbReference type="EMBL" id="CAJVPW010047587">
    <property type="protein sequence ID" value="CAG8759740.1"/>
    <property type="molecule type" value="Genomic_DNA"/>
</dbReference>
<protein>
    <submittedName>
        <fullName evidence="1">5098_t:CDS:1</fullName>
    </submittedName>
</protein>
<organism evidence="1 2">
    <name type="scientific">Cetraspora pellucida</name>
    <dbReference type="NCBI Taxonomy" id="1433469"/>
    <lineage>
        <taxon>Eukaryota</taxon>
        <taxon>Fungi</taxon>
        <taxon>Fungi incertae sedis</taxon>
        <taxon>Mucoromycota</taxon>
        <taxon>Glomeromycotina</taxon>
        <taxon>Glomeromycetes</taxon>
        <taxon>Diversisporales</taxon>
        <taxon>Gigasporaceae</taxon>
        <taxon>Cetraspora</taxon>
    </lineage>
</organism>
<name>A0ACA9QPK4_9GLOM</name>
<accession>A0ACA9QPK4</accession>
<sequence>VDNSEALTRLTHAPIAEKNTQRPKAVNRSANVFEDTSGDASNTEQEHTLPQFGVPIPSYPSYNYNEVQPIQPDFFFFSHIKTNDMFNNNTPVNFFDNTFSLTNNLSTYSSILPIPSYPSYNYNEEFQPIQPDFFFFSHINANDMFNNSTPINCFDNTFSLTNN</sequence>
<evidence type="ECO:0000313" key="2">
    <source>
        <dbReference type="Proteomes" id="UP000789366"/>
    </source>
</evidence>
<comment type="caution">
    <text evidence="1">The sequence shown here is derived from an EMBL/GenBank/DDBJ whole genome shotgun (WGS) entry which is preliminary data.</text>
</comment>
<feature type="non-terminal residue" evidence="1">
    <location>
        <position position="1"/>
    </location>
</feature>
<evidence type="ECO:0000313" key="1">
    <source>
        <dbReference type="EMBL" id="CAG8759740.1"/>
    </source>
</evidence>
<proteinExistence type="predicted"/>
<feature type="non-terminal residue" evidence="1">
    <location>
        <position position="163"/>
    </location>
</feature>
<dbReference type="Proteomes" id="UP000789366">
    <property type="component" value="Unassembled WGS sequence"/>
</dbReference>
<keyword evidence="2" id="KW-1185">Reference proteome</keyword>
<gene>
    <name evidence="1" type="ORF">SPELUC_LOCUS15054</name>
</gene>
<reference evidence="1" key="1">
    <citation type="submission" date="2021-06" db="EMBL/GenBank/DDBJ databases">
        <authorList>
            <person name="Kallberg Y."/>
            <person name="Tangrot J."/>
            <person name="Rosling A."/>
        </authorList>
    </citation>
    <scope>NUCLEOTIDE SEQUENCE</scope>
    <source>
        <strain evidence="1">28 12/20/2015</strain>
    </source>
</reference>